<dbReference type="PANTHER" id="PTHR33018:SF34">
    <property type="entry name" value="OS02G0472350 PROTEIN"/>
    <property type="match status" value="1"/>
</dbReference>
<dbReference type="Proteomes" id="UP000596660">
    <property type="component" value="Unplaced"/>
</dbReference>
<evidence type="ECO:0000313" key="4">
    <source>
        <dbReference type="Proteomes" id="UP000596660"/>
    </source>
</evidence>
<accession>A0A803LK13</accession>
<feature type="domain" description="DUF8039" evidence="2">
    <location>
        <begin position="522"/>
        <end position="590"/>
    </location>
</feature>
<dbReference type="PANTHER" id="PTHR33018">
    <property type="entry name" value="OS10G0338966 PROTEIN-RELATED"/>
    <property type="match status" value="1"/>
</dbReference>
<evidence type="ECO:0000259" key="2">
    <source>
        <dbReference type="Pfam" id="PF26133"/>
    </source>
</evidence>
<sequence length="701" mass="78687">MKIYKGYVMNADYPEGCIAERVQYEIVIALCSEFLGDVKMIGLPISRHDDRIDGKGIIGYKQADLSSVQWIKAHTYVLHNEDEVAPYVEQHKTFLKNKYNRKATEKFIANEHNQTFFTWFKEKVMKELQSSPESISDLDEYENDNLEEGSTFKKGPLGDDINGDSSIYVRQDHDEGMVSNAKELSEKNRERSLKKNTSYRGGRLGYLYYEEEIVKELQNKGIHVTQVPRHSVWLKAHSKEKDGQMVFENPADDIIVQAISTLDAQAQRGEITAKGRDDVLAKAINKPEHGGRVRVVGSGVSNKAYFGYNQPTPQNRMQAQVNYPMKKMCTMRNDQNLLMSYIISSPNFNPDQFRQFMTSGGALGGQGSVSTPFGSYVALLGGQGLDVSQFGFPIQGFGGPQFSALNGQLSGSSGQVGGCDVNNVGFNGLGAHLSKHVGRDNVDLEINGTSEPNQEEILPYHVHWPEKHLMQSDQQIEQNRASSPQISHELIDDDPITHNQFRSGLTRHDPVSVIEHTLPEGWSDCSLAIQSEKELHIVAKGKVEKRKSKQVITVHNVKIVTGLLRVSVDQVVMPAALMPCPTSEFTYLSEMCKQDSVAGMYGFCDIGYLSPLTPMTEEGRSDYLASVFGQNEGKNLNQLFFAPYKENRHWMVAIISPWNAVVFWLDPDGAENEISEFAQKTINDGYYVCRYMLEIQTKDDK</sequence>
<evidence type="ECO:0000313" key="3">
    <source>
        <dbReference type="EnsemblPlants" id="AUR62014310-RA:cds"/>
    </source>
</evidence>
<organism evidence="3 4">
    <name type="scientific">Chenopodium quinoa</name>
    <name type="common">Quinoa</name>
    <dbReference type="NCBI Taxonomy" id="63459"/>
    <lineage>
        <taxon>Eukaryota</taxon>
        <taxon>Viridiplantae</taxon>
        <taxon>Streptophyta</taxon>
        <taxon>Embryophyta</taxon>
        <taxon>Tracheophyta</taxon>
        <taxon>Spermatophyta</taxon>
        <taxon>Magnoliopsida</taxon>
        <taxon>eudicotyledons</taxon>
        <taxon>Gunneridae</taxon>
        <taxon>Pentapetalae</taxon>
        <taxon>Caryophyllales</taxon>
        <taxon>Chenopodiaceae</taxon>
        <taxon>Chenopodioideae</taxon>
        <taxon>Atripliceae</taxon>
        <taxon>Chenopodium</taxon>
    </lineage>
</organism>
<reference evidence="3" key="2">
    <citation type="submission" date="2021-03" db="UniProtKB">
        <authorList>
            <consortium name="EnsemblPlants"/>
        </authorList>
    </citation>
    <scope>IDENTIFICATION</scope>
</reference>
<feature type="region of interest" description="Disordered" evidence="1">
    <location>
        <begin position="146"/>
        <end position="165"/>
    </location>
</feature>
<dbReference type="Pfam" id="PF26133">
    <property type="entry name" value="DUF8039"/>
    <property type="match status" value="1"/>
</dbReference>
<name>A0A803LK13_CHEQI</name>
<protein>
    <recommendedName>
        <fullName evidence="2">DUF8039 domain-containing protein</fullName>
    </recommendedName>
</protein>
<dbReference type="Gramene" id="AUR62014310-RA">
    <property type="protein sequence ID" value="AUR62014310-RA:cds"/>
    <property type="gene ID" value="AUR62014310"/>
</dbReference>
<reference evidence="3" key="1">
    <citation type="journal article" date="2017" name="Nature">
        <title>The genome of Chenopodium quinoa.</title>
        <authorList>
            <person name="Jarvis D.E."/>
            <person name="Ho Y.S."/>
            <person name="Lightfoot D.J."/>
            <person name="Schmoeckel S.M."/>
            <person name="Li B."/>
            <person name="Borm T.J.A."/>
            <person name="Ohyanagi H."/>
            <person name="Mineta K."/>
            <person name="Michell C.T."/>
            <person name="Saber N."/>
            <person name="Kharbatia N.M."/>
            <person name="Rupper R.R."/>
            <person name="Sharp A.R."/>
            <person name="Dally N."/>
            <person name="Boughton B.A."/>
            <person name="Woo Y.H."/>
            <person name="Gao G."/>
            <person name="Schijlen E.G.W.M."/>
            <person name="Guo X."/>
            <person name="Momin A.A."/>
            <person name="Negrao S."/>
            <person name="Al-Babili S."/>
            <person name="Gehring C."/>
            <person name="Roessner U."/>
            <person name="Jung C."/>
            <person name="Murphy K."/>
            <person name="Arold S.T."/>
            <person name="Gojobori T."/>
            <person name="van der Linden C.G."/>
            <person name="van Loo E.N."/>
            <person name="Jellen E.N."/>
            <person name="Maughan P.J."/>
            <person name="Tester M."/>
        </authorList>
    </citation>
    <scope>NUCLEOTIDE SEQUENCE [LARGE SCALE GENOMIC DNA]</scope>
    <source>
        <strain evidence="3">cv. PI 614886</strain>
    </source>
</reference>
<evidence type="ECO:0000256" key="1">
    <source>
        <dbReference type="SAM" id="MobiDB-lite"/>
    </source>
</evidence>
<dbReference type="EnsemblPlants" id="AUR62014310-RA">
    <property type="protein sequence ID" value="AUR62014310-RA:cds"/>
    <property type="gene ID" value="AUR62014310"/>
</dbReference>
<proteinExistence type="predicted"/>
<dbReference type="InterPro" id="IPR058352">
    <property type="entry name" value="DUF8039"/>
</dbReference>
<dbReference type="AlphaFoldDB" id="A0A803LK13"/>
<keyword evidence="4" id="KW-1185">Reference proteome</keyword>